<feature type="domain" description="Cupin type-1" evidence="14">
    <location>
        <begin position="41"/>
        <end position="191"/>
    </location>
</feature>
<dbReference type="Pfam" id="PF00190">
    <property type="entry name" value="Cupin_1"/>
    <property type="match status" value="2"/>
</dbReference>
<keyword evidence="8" id="KW-0325">Glycoprotein</keyword>
<feature type="disulfide bond" evidence="12">
    <location>
        <begin position="241"/>
        <end position="258"/>
    </location>
</feature>
<evidence type="ECO:0000259" key="14">
    <source>
        <dbReference type="SMART" id="SM00835"/>
    </source>
</evidence>
<feature type="domain" description="Cupin type-1" evidence="14">
    <location>
        <begin position="272"/>
        <end position="422"/>
    </location>
</feature>
<evidence type="ECO:0000256" key="6">
    <source>
        <dbReference type="ARBA" id="ARBA00022723"/>
    </source>
</evidence>
<feature type="binding site" evidence="10">
    <location>
        <position position="317"/>
    </location>
    <ligand>
        <name>oxalate</name>
        <dbReference type="ChEBI" id="CHEBI:30623"/>
    </ligand>
</feature>
<evidence type="ECO:0000256" key="1">
    <source>
        <dbReference type="ARBA" id="ARBA00003629"/>
    </source>
</evidence>
<dbReference type="AlphaFoldDB" id="A0A438KCV0"/>
<accession>A0A438KCV0</accession>
<gene>
    <name evidence="15" type="primary">GLP6_9</name>
    <name evidence="15" type="ORF">CK203_007208</name>
</gene>
<keyword evidence="5" id="KW-0964">Secreted</keyword>
<evidence type="ECO:0000256" key="11">
    <source>
        <dbReference type="PIRSR" id="PIRSR601929-2"/>
    </source>
</evidence>
<keyword evidence="9 10" id="KW-0464">Manganese</keyword>
<dbReference type="InterPro" id="IPR011051">
    <property type="entry name" value="RmlC_Cupin_sf"/>
</dbReference>
<evidence type="ECO:0000256" key="9">
    <source>
        <dbReference type="ARBA" id="ARBA00023211"/>
    </source>
</evidence>
<evidence type="ECO:0000256" key="13">
    <source>
        <dbReference type="SAM" id="SignalP"/>
    </source>
</evidence>
<dbReference type="Proteomes" id="UP000288805">
    <property type="component" value="Unassembled WGS sequence"/>
</dbReference>
<comment type="similarity">
    <text evidence="3">Belongs to the germin family.</text>
</comment>
<name>A0A438KCV0_VITVI</name>
<dbReference type="GO" id="GO:0048046">
    <property type="term" value="C:apoplast"/>
    <property type="evidence" value="ECO:0007669"/>
    <property type="project" value="UniProtKB-SubCell"/>
</dbReference>
<dbReference type="EMBL" id="QGNW01000010">
    <property type="protein sequence ID" value="RVX18999.1"/>
    <property type="molecule type" value="Genomic_DNA"/>
</dbReference>
<dbReference type="FunFam" id="2.60.120.10:FF:000005">
    <property type="entry name" value="Germin-like protein subfamily 1 member 8"/>
    <property type="match status" value="1"/>
</dbReference>
<feature type="binding site" evidence="10">
    <location>
        <position position="327"/>
    </location>
    <ligand>
        <name>oxalate</name>
        <dbReference type="ChEBI" id="CHEBI:30623"/>
    </ligand>
</feature>
<dbReference type="InterPro" id="IPR019780">
    <property type="entry name" value="Germin_Mn-BS"/>
</dbReference>
<keyword evidence="7 12" id="KW-1015">Disulfide bond</keyword>
<dbReference type="InterPro" id="IPR006045">
    <property type="entry name" value="Cupin_1"/>
</dbReference>
<evidence type="ECO:0000256" key="12">
    <source>
        <dbReference type="PIRSR" id="PIRSR601929-3"/>
    </source>
</evidence>
<protein>
    <submittedName>
        <fullName evidence="15">Germin-like protein subfamily 1 member 13</fullName>
    </submittedName>
</protein>
<dbReference type="InterPro" id="IPR001929">
    <property type="entry name" value="Germin"/>
</dbReference>
<evidence type="ECO:0000313" key="15">
    <source>
        <dbReference type="EMBL" id="RVX18999.1"/>
    </source>
</evidence>
<comment type="caution">
    <text evidence="15">The sequence shown here is derived from an EMBL/GenBank/DDBJ whole genome shotgun (WGS) entry which is preliminary data.</text>
</comment>
<dbReference type="InterPro" id="IPR014710">
    <property type="entry name" value="RmlC-like_jellyroll"/>
</dbReference>
<evidence type="ECO:0000256" key="2">
    <source>
        <dbReference type="ARBA" id="ARBA00004271"/>
    </source>
</evidence>
<feature type="binding site" evidence="11">
    <location>
        <position position="322"/>
    </location>
    <ligand>
        <name>Mn(2+)</name>
        <dbReference type="ChEBI" id="CHEBI:29035"/>
    </ligand>
</feature>
<comment type="subcellular location">
    <subcellularLocation>
        <location evidence="2">Secreted</location>
        <location evidence="2">Extracellular space</location>
        <location evidence="2">Apoplast</location>
    </subcellularLocation>
</comment>
<dbReference type="PANTHER" id="PTHR31238">
    <property type="entry name" value="GERMIN-LIKE PROTEIN SUBFAMILY 3 MEMBER 3"/>
    <property type="match status" value="1"/>
</dbReference>
<evidence type="ECO:0000256" key="3">
    <source>
        <dbReference type="ARBA" id="ARBA00007456"/>
    </source>
</evidence>
<sequence>MKGVCFLVTVALMALASSLASASDPSPMQDTCVAIDEPKDAGLDKSGNTSNPVASNVTTVNVEQIKGLNTLGISMVRIDYEPYGENPPHTHPRATEILTVLEGTLYVGFVTSNPENRLISKVLYKGDVFVFPIGLIHFQFNVGKTNAVAIAGLSSQNPGVITIENAVFGSDPSINADVLTRAFQLDKNVVNYLQSSLLTPQSSSSSPSMMRSVHLLVTIAFMALASSLSSAYDPSPLQDACVAVDDPKAAVFVNGKFCKDPKLAMADDFFFSGLHIPGNTSNPVGSAVTPVNVAQIAGLNTLGISLARVDYAPYGLNPPHTHPRATEILVVLEGTLYVGFVTSNPENRLISKVLNKGDVFVFPIGLIHFQFNIGHTNAVAIAALSSQNPGVITIANAVLGSDPPISIDVLTKAFQLDKDVVNFLQSSFWWDNN</sequence>
<dbReference type="SMART" id="SM00835">
    <property type="entry name" value="Cupin_1"/>
    <property type="match status" value="2"/>
</dbReference>
<evidence type="ECO:0000256" key="8">
    <source>
        <dbReference type="ARBA" id="ARBA00023180"/>
    </source>
</evidence>
<evidence type="ECO:0000256" key="7">
    <source>
        <dbReference type="ARBA" id="ARBA00023157"/>
    </source>
</evidence>
<feature type="signal peptide" evidence="13">
    <location>
        <begin position="1"/>
        <end position="22"/>
    </location>
</feature>
<evidence type="ECO:0000256" key="5">
    <source>
        <dbReference type="ARBA" id="ARBA00022525"/>
    </source>
</evidence>
<evidence type="ECO:0000313" key="16">
    <source>
        <dbReference type="Proteomes" id="UP000288805"/>
    </source>
</evidence>
<feature type="binding site" evidence="11">
    <location>
        <position position="327"/>
    </location>
    <ligand>
        <name>Mn(2+)</name>
        <dbReference type="ChEBI" id="CHEBI:29035"/>
    </ligand>
</feature>
<feature type="binding site" evidence="11">
    <location>
        <position position="320"/>
    </location>
    <ligand>
        <name>Mn(2+)</name>
        <dbReference type="ChEBI" id="CHEBI:29035"/>
    </ligand>
</feature>
<dbReference type="PRINTS" id="PR00325">
    <property type="entry name" value="GERMIN"/>
</dbReference>
<dbReference type="PROSITE" id="PS00725">
    <property type="entry name" value="GERMIN"/>
    <property type="match status" value="2"/>
</dbReference>
<evidence type="ECO:0000256" key="10">
    <source>
        <dbReference type="PIRSR" id="PIRSR601929-1"/>
    </source>
</evidence>
<dbReference type="Gene3D" id="2.60.120.10">
    <property type="entry name" value="Jelly Rolls"/>
    <property type="match status" value="2"/>
</dbReference>
<organism evidence="15 16">
    <name type="scientific">Vitis vinifera</name>
    <name type="common">Grape</name>
    <dbReference type="NCBI Taxonomy" id="29760"/>
    <lineage>
        <taxon>Eukaryota</taxon>
        <taxon>Viridiplantae</taxon>
        <taxon>Streptophyta</taxon>
        <taxon>Embryophyta</taxon>
        <taxon>Tracheophyta</taxon>
        <taxon>Spermatophyta</taxon>
        <taxon>Magnoliopsida</taxon>
        <taxon>eudicotyledons</taxon>
        <taxon>Gunneridae</taxon>
        <taxon>Pentapetalae</taxon>
        <taxon>rosids</taxon>
        <taxon>Vitales</taxon>
        <taxon>Vitaceae</taxon>
        <taxon>Viteae</taxon>
        <taxon>Vitis</taxon>
    </lineage>
</organism>
<feature type="binding site" evidence="10">
    <location>
        <position position="322"/>
    </location>
    <ligand>
        <name>oxalate</name>
        <dbReference type="ChEBI" id="CHEBI:30623"/>
    </ligand>
</feature>
<dbReference type="CDD" id="cd02241">
    <property type="entry name" value="cupin_OxOx"/>
    <property type="match status" value="2"/>
</dbReference>
<dbReference type="FunFam" id="2.60.120.10:FF:000444">
    <property type="entry name" value="Germin-like protein subfamily 1 member 13"/>
    <property type="match status" value="1"/>
</dbReference>
<keyword evidence="13" id="KW-0732">Signal</keyword>
<keyword evidence="4" id="KW-0052">Apoplast</keyword>
<comment type="function">
    <text evidence="1">May play a role in plant defense. Probably has no oxalate oxidase activity even if the active site is conserved.</text>
</comment>
<dbReference type="SUPFAM" id="SSF51182">
    <property type="entry name" value="RmlC-like cupins"/>
    <property type="match status" value="2"/>
</dbReference>
<reference evidence="15 16" key="1">
    <citation type="journal article" date="2018" name="PLoS Genet.">
        <title>Population sequencing reveals clonal diversity and ancestral inbreeding in the grapevine cultivar Chardonnay.</title>
        <authorList>
            <person name="Roach M.J."/>
            <person name="Johnson D.L."/>
            <person name="Bohlmann J."/>
            <person name="van Vuuren H.J."/>
            <person name="Jones S.J."/>
            <person name="Pretorius I.S."/>
            <person name="Schmidt S.A."/>
            <person name="Borneman A.R."/>
        </authorList>
    </citation>
    <scope>NUCLEOTIDE SEQUENCE [LARGE SCALE GENOMIC DNA]</scope>
    <source>
        <strain evidence="16">cv. Chardonnay</strain>
        <tissue evidence="15">Leaf</tissue>
    </source>
</reference>
<evidence type="ECO:0000256" key="4">
    <source>
        <dbReference type="ARBA" id="ARBA00022523"/>
    </source>
</evidence>
<feature type="chain" id="PRO_5019447985" evidence="13">
    <location>
        <begin position="23"/>
        <end position="433"/>
    </location>
</feature>
<feature type="binding site" evidence="11">
    <location>
        <position position="368"/>
    </location>
    <ligand>
        <name>Mn(2+)</name>
        <dbReference type="ChEBI" id="CHEBI:29035"/>
    </ligand>
</feature>
<proteinExistence type="inferred from homology"/>
<keyword evidence="6 10" id="KW-0479">Metal-binding</keyword>
<dbReference type="GO" id="GO:0030145">
    <property type="term" value="F:manganese ion binding"/>
    <property type="evidence" value="ECO:0007669"/>
    <property type="project" value="InterPro"/>
</dbReference>